<evidence type="ECO:0000259" key="4">
    <source>
        <dbReference type="SMART" id="SM00539"/>
    </source>
</evidence>
<dbReference type="Proteomes" id="UP000007879">
    <property type="component" value="Unassembled WGS sequence"/>
</dbReference>
<name>A0AAN0JA39_AMPQE</name>
<dbReference type="AlphaFoldDB" id="A0AAN0JA39"/>
<dbReference type="Pfam" id="PF06119">
    <property type="entry name" value="NIDO"/>
    <property type="match status" value="1"/>
</dbReference>
<keyword evidence="2" id="KW-1133">Transmembrane helix</keyword>
<dbReference type="InterPro" id="IPR003886">
    <property type="entry name" value="NIDO_dom"/>
</dbReference>
<dbReference type="InterPro" id="IPR051495">
    <property type="entry name" value="Epithelial_Barrier/Signaling"/>
</dbReference>
<dbReference type="GO" id="GO:0007160">
    <property type="term" value="P:cell-matrix adhesion"/>
    <property type="evidence" value="ECO:0007669"/>
    <property type="project" value="InterPro"/>
</dbReference>
<reference evidence="6" key="1">
    <citation type="journal article" date="2010" name="Nature">
        <title>The Amphimedon queenslandica genome and the evolution of animal complexity.</title>
        <authorList>
            <person name="Srivastava M."/>
            <person name="Simakov O."/>
            <person name="Chapman J."/>
            <person name="Fahey B."/>
            <person name="Gauthier M.E."/>
            <person name="Mitros T."/>
            <person name="Richards G.S."/>
            <person name="Conaco C."/>
            <person name="Dacre M."/>
            <person name="Hellsten U."/>
            <person name="Larroux C."/>
            <person name="Putnam N.H."/>
            <person name="Stanke M."/>
            <person name="Adamska M."/>
            <person name="Darling A."/>
            <person name="Degnan S.M."/>
            <person name="Oakley T.H."/>
            <person name="Plachetzki D.C."/>
            <person name="Zhai Y."/>
            <person name="Adamski M."/>
            <person name="Calcino A."/>
            <person name="Cummins S.F."/>
            <person name="Goodstein D.M."/>
            <person name="Harris C."/>
            <person name="Jackson D.J."/>
            <person name="Leys S.P."/>
            <person name="Shu S."/>
            <person name="Woodcroft B.J."/>
            <person name="Vervoort M."/>
            <person name="Kosik K.S."/>
            <person name="Manning G."/>
            <person name="Degnan B.M."/>
            <person name="Rokhsar D.S."/>
        </authorList>
    </citation>
    <scope>NUCLEOTIDE SEQUENCE [LARGE SCALE GENOMIC DNA]</scope>
</reference>
<evidence type="ECO:0000256" key="2">
    <source>
        <dbReference type="SAM" id="Phobius"/>
    </source>
</evidence>
<dbReference type="SMART" id="SM00539">
    <property type="entry name" value="NIDO"/>
    <property type="match status" value="1"/>
</dbReference>
<sequence>MMIVFVILIYFNGLLVSSEGNYLPFLHPTNYSIMNGYDDYAVNVPLPSPLRFGSSCHTEAWISTNGLISLGTSFIAYRPNSFPITTPVIAPYWDDINLHERGEARYAIITPTTNLSLCNQVNDYLSNSTGSSVSVEWILWVHWYNVCQFTDEYCYNTESNHFQVVLAHQSNATYAVFIYKCGLIRWTRHGAGVGINSGSGYYINQPLANTDNVTNIDCYDAVSGWTNIVYRLDQVIDRFEFLSITPHNITVSWELRIPVINSTLILSISDSLQTVNDTINVTGNNVYYYTENLSLRNVYTFKLTLPMSSCNDSRIISTEVTKPDNVSALYLTNETLIIRFQIHQCFINKAQLLLVGANTLNTLGPLGINSLQYIDEFYTIHWNINLNDHSLYYLTVSAIGTYGTSNSNVTEINTYNVKDIIIERNEDIVCFVCITEVLNECQVLIASTATTLIPQSIQTNGTCYSFTDNGTYTVYAHDIENGIKILIPAIVIEYTVDWIKPVLPMISSYTENVIFSSTEKFIVYQTSSKGLIFSMYSSAMLTTTTTATTTAFTTTTTNIGQQSQSQVVLGVLLGLTTFAVLILSLAIIVILRKKGKAKSENSIPRTKETYCENQVHTYENQVIYENQVATKEDPTYEMINNEIPSINTNNYSNYTSLSVSTTDKSTVYDVPGTRPQVSSRPYKVGHFN</sequence>
<feature type="transmembrane region" description="Helical" evidence="2">
    <location>
        <begin position="567"/>
        <end position="591"/>
    </location>
</feature>
<dbReference type="PANTHER" id="PTHR13802">
    <property type="entry name" value="MUCIN 4-RELATED"/>
    <property type="match status" value="1"/>
</dbReference>
<accession>A0AAN0JA39</accession>
<keyword evidence="2" id="KW-0472">Membrane</keyword>
<keyword evidence="6" id="KW-1185">Reference proteome</keyword>
<protein>
    <recommendedName>
        <fullName evidence="4">NIDO domain-containing protein</fullName>
    </recommendedName>
</protein>
<keyword evidence="2" id="KW-0812">Transmembrane</keyword>
<organism evidence="5 6">
    <name type="scientific">Amphimedon queenslandica</name>
    <name type="common">Sponge</name>
    <dbReference type="NCBI Taxonomy" id="400682"/>
    <lineage>
        <taxon>Eukaryota</taxon>
        <taxon>Metazoa</taxon>
        <taxon>Porifera</taxon>
        <taxon>Demospongiae</taxon>
        <taxon>Heteroscleromorpha</taxon>
        <taxon>Haplosclerida</taxon>
        <taxon>Niphatidae</taxon>
        <taxon>Amphimedon</taxon>
    </lineage>
</organism>
<evidence type="ECO:0000256" key="1">
    <source>
        <dbReference type="ARBA" id="ARBA00023157"/>
    </source>
</evidence>
<feature type="chain" id="PRO_5042998532" description="NIDO domain-containing protein" evidence="3">
    <location>
        <begin position="21"/>
        <end position="688"/>
    </location>
</feature>
<dbReference type="RefSeq" id="XP_019853617.1">
    <property type="nucleotide sequence ID" value="XM_019998058.1"/>
</dbReference>
<dbReference type="KEGG" id="aqu:109582958"/>
<evidence type="ECO:0000313" key="5">
    <source>
        <dbReference type="EnsemblMetazoa" id="XP_019853617.1"/>
    </source>
</evidence>
<reference evidence="5" key="2">
    <citation type="submission" date="2024-06" db="UniProtKB">
        <authorList>
            <consortium name="EnsemblMetazoa"/>
        </authorList>
    </citation>
    <scope>IDENTIFICATION</scope>
</reference>
<dbReference type="EnsemblMetazoa" id="XM_019998058.1">
    <property type="protein sequence ID" value="XP_019853617.1"/>
    <property type="gene ID" value="LOC109582958"/>
</dbReference>
<feature type="domain" description="NIDO" evidence="4">
    <location>
        <begin position="91"/>
        <end position="237"/>
    </location>
</feature>
<evidence type="ECO:0000313" key="6">
    <source>
        <dbReference type="Proteomes" id="UP000007879"/>
    </source>
</evidence>
<evidence type="ECO:0000256" key="3">
    <source>
        <dbReference type="SAM" id="SignalP"/>
    </source>
</evidence>
<feature type="signal peptide" evidence="3">
    <location>
        <begin position="1"/>
        <end position="20"/>
    </location>
</feature>
<dbReference type="PANTHER" id="PTHR13802:SF52">
    <property type="entry name" value="MUCIN-4"/>
    <property type="match status" value="1"/>
</dbReference>
<keyword evidence="3" id="KW-0732">Signal</keyword>
<dbReference type="GeneID" id="109582958"/>
<keyword evidence="1" id="KW-1015">Disulfide bond</keyword>
<proteinExistence type="predicted"/>